<dbReference type="PROSITE" id="PS51318">
    <property type="entry name" value="TAT"/>
    <property type="match status" value="1"/>
</dbReference>
<gene>
    <name evidence="3" type="ORF">HXX76_003057</name>
</gene>
<dbReference type="PANTHER" id="PTHR46873">
    <property type="entry name" value="EXPRESSED PROTEIN"/>
    <property type="match status" value="1"/>
</dbReference>
<proteinExistence type="predicted"/>
<dbReference type="AlphaFoldDB" id="A0A835TLT8"/>
<keyword evidence="4" id="KW-1185">Reference proteome</keyword>
<dbReference type="OrthoDB" id="532449at2759"/>
<sequence>MSPPRDANATARHADRLQHQPRFRRVSLRQLLLAASALAVVLALMANAAPAAAAPAPAPASGSGGGGIQMAAMTNRDVEGGVVVDADDEKLYTQTATDCRAACLNASAAGCNLWVFCPSPSGCLSGGTNEYQRDMRRYRQCWLKTDRKPANPSTTWPRPKNSRDQAVGWISGTTDPNATERAPGDTTWNKCACRSDYSADGYRFKGVCAMVQNNYNNPQFTCVVNPDCRNYNFWLNGVMYDGCNDAHQCVAYLDTDLDGKVLNNGEWNYVDAPDDCCNQCANTKQCNTWNWCGDPRGCNGGELYRFRQCWLKAADDPGNPAPKNGGWGNSSGWISGVRQAWIRD</sequence>
<reference evidence="3" key="1">
    <citation type="journal article" date="2020" name="bioRxiv">
        <title>Comparative genomics of Chlamydomonas.</title>
        <authorList>
            <person name="Craig R.J."/>
            <person name="Hasan A.R."/>
            <person name="Ness R.W."/>
            <person name="Keightley P.D."/>
        </authorList>
    </citation>
    <scope>NUCLEOTIDE SEQUENCE</scope>
    <source>
        <strain evidence="3">SAG 7.73</strain>
    </source>
</reference>
<organism evidence="3 4">
    <name type="scientific">Chlamydomonas incerta</name>
    <dbReference type="NCBI Taxonomy" id="51695"/>
    <lineage>
        <taxon>Eukaryota</taxon>
        <taxon>Viridiplantae</taxon>
        <taxon>Chlorophyta</taxon>
        <taxon>core chlorophytes</taxon>
        <taxon>Chlorophyceae</taxon>
        <taxon>CS clade</taxon>
        <taxon>Chlamydomonadales</taxon>
        <taxon>Chlamydomonadaceae</taxon>
        <taxon>Chlamydomonas</taxon>
    </lineage>
</organism>
<feature type="region of interest" description="Disordered" evidence="1">
    <location>
        <begin position="149"/>
        <end position="182"/>
    </location>
</feature>
<comment type="caution">
    <text evidence="3">The sequence shown here is derived from an EMBL/GenBank/DDBJ whole genome shotgun (WGS) entry which is preliminary data.</text>
</comment>
<evidence type="ECO:0000313" key="3">
    <source>
        <dbReference type="EMBL" id="KAG2442984.1"/>
    </source>
</evidence>
<name>A0A835TLT8_CHLIN</name>
<dbReference type="Pfam" id="PF14295">
    <property type="entry name" value="PAN_4"/>
    <property type="match status" value="2"/>
</dbReference>
<dbReference type="InterPro" id="IPR006311">
    <property type="entry name" value="TAT_signal"/>
</dbReference>
<accession>A0A835TLT8</accession>
<protein>
    <recommendedName>
        <fullName evidence="2">Apple domain-containing protein</fullName>
    </recommendedName>
</protein>
<dbReference type="Gene3D" id="3.50.4.10">
    <property type="entry name" value="Hepatocyte Growth Factor"/>
    <property type="match status" value="2"/>
</dbReference>
<dbReference type="EMBL" id="JAEHOC010000004">
    <property type="protein sequence ID" value="KAG2442984.1"/>
    <property type="molecule type" value="Genomic_DNA"/>
</dbReference>
<dbReference type="InterPro" id="IPR003609">
    <property type="entry name" value="Pan_app"/>
</dbReference>
<dbReference type="Proteomes" id="UP000650467">
    <property type="component" value="Unassembled WGS sequence"/>
</dbReference>
<evidence type="ECO:0000256" key="1">
    <source>
        <dbReference type="SAM" id="MobiDB-lite"/>
    </source>
</evidence>
<feature type="domain" description="Apple" evidence="2">
    <location>
        <begin position="255"/>
        <end position="312"/>
    </location>
</feature>
<evidence type="ECO:0000259" key="2">
    <source>
        <dbReference type="Pfam" id="PF14295"/>
    </source>
</evidence>
<feature type="domain" description="Apple" evidence="2">
    <location>
        <begin position="91"/>
        <end position="144"/>
    </location>
</feature>
<evidence type="ECO:0000313" key="4">
    <source>
        <dbReference type="Proteomes" id="UP000650467"/>
    </source>
</evidence>
<dbReference type="PANTHER" id="PTHR46873:SF1">
    <property type="entry name" value="EXPRESSED PROTEIN"/>
    <property type="match status" value="1"/>
</dbReference>